<dbReference type="EMBL" id="NGFP01000011">
    <property type="protein sequence ID" value="OUC99148.1"/>
    <property type="molecule type" value="Genomic_DNA"/>
</dbReference>
<evidence type="ECO:0000256" key="3">
    <source>
        <dbReference type="ARBA" id="ARBA00023163"/>
    </source>
</evidence>
<dbReference type="InterPro" id="IPR035418">
    <property type="entry name" value="AraC-bd_2"/>
</dbReference>
<reference evidence="5 6" key="1">
    <citation type="submission" date="2017-05" db="EMBL/GenBank/DDBJ databases">
        <title>Biotechnological potential of actinobacteria isolated from South African environments.</title>
        <authorList>
            <person name="Le Roes-Hill M."/>
            <person name="Prins A."/>
            <person name="Durrell K.A."/>
        </authorList>
    </citation>
    <scope>NUCLEOTIDE SEQUENCE [LARGE SCALE GENOMIC DNA]</scope>
    <source>
        <strain evidence="5">M26</strain>
    </source>
</reference>
<evidence type="ECO:0000313" key="6">
    <source>
        <dbReference type="Proteomes" id="UP000194761"/>
    </source>
</evidence>
<comment type="caution">
    <text evidence="5">The sequence shown here is derived from an EMBL/GenBank/DDBJ whole genome shotgun (WGS) entry which is preliminary data.</text>
</comment>
<dbReference type="PROSITE" id="PS00041">
    <property type="entry name" value="HTH_ARAC_FAMILY_1"/>
    <property type="match status" value="1"/>
</dbReference>
<keyword evidence="1" id="KW-0805">Transcription regulation</keyword>
<gene>
    <name evidence="5" type="ORF">CA984_04390</name>
</gene>
<dbReference type="Pfam" id="PF14525">
    <property type="entry name" value="AraC_binding_2"/>
    <property type="match status" value="1"/>
</dbReference>
<dbReference type="PROSITE" id="PS01124">
    <property type="entry name" value="HTH_ARAC_FAMILY_2"/>
    <property type="match status" value="1"/>
</dbReference>
<dbReference type="PANTHER" id="PTHR46796:SF12">
    <property type="entry name" value="HTH-TYPE DNA-BINDING TRANSCRIPTIONAL ACTIVATOR EUTR"/>
    <property type="match status" value="1"/>
</dbReference>
<protein>
    <submittedName>
        <fullName evidence="5">AraC family transcriptional regulator</fullName>
    </submittedName>
</protein>
<evidence type="ECO:0000256" key="1">
    <source>
        <dbReference type="ARBA" id="ARBA00023015"/>
    </source>
</evidence>
<organism evidence="5 6">
    <name type="scientific">Streptosporangium minutum</name>
    <dbReference type="NCBI Taxonomy" id="569862"/>
    <lineage>
        <taxon>Bacteria</taxon>
        <taxon>Bacillati</taxon>
        <taxon>Actinomycetota</taxon>
        <taxon>Actinomycetes</taxon>
        <taxon>Streptosporangiales</taxon>
        <taxon>Streptosporangiaceae</taxon>
        <taxon>Streptosporangium</taxon>
    </lineage>
</organism>
<dbReference type="InterPro" id="IPR018060">
    <property type="entry name" value="HTH_AraC"/>
</dbReference>
<dbReference type="SMART" id="SM00342">
    <property type="entry name" value="HTH_ARAC"/>
    <property type="match status" value="1"/>
</dbReference>
<keyword evidence="2" id="KW-0238">DNA-binding</keyword>
<evidence type="ECO:0000259" key="4">
    <source>
        <dbReference type="PROSITE" id="PS01124"/>
    </source>
</evidence>
<accession>A0A243RVC5</accession>
<dbReference type="Pfam" id="PF12833">
    <property type="entry name" value="HTH_18"/>
    <property type="match status" value="1"/>
</dbReference>
<dbReference type="AlphaFoldDB" id="A0A243RVC5"/>
<dbReference type="GO" id="GO:0003700">
    <property type="term" value="F:DNA-binding transcription factor activity"/>
    <property type="evidence" value="ECO:0007669"/>
    <property type="project" value="InterPro"/>
</dbReference>
<dbReference type="InterPro" id="IPR009057">
    <property type="entry name" value="Homeodomain-like_sf"/>
</dbReference>
<evidence type="ECO:0000313" key="5">
    <source>
        <dbReference type="EMBL" id="OUC99148.1"/>
    </source>
</evidence>
<dbReference type="Gene3D" id="1.10.10.60">
    <property type="entry name" value="Homeodomain-like"/>
    <property type="match status" value="1"/>
</dbReference>
<name>A0A243RVC5_9ACTN</name>
<dbReference type="PANTHER" id="PTHR46796">
    <property type="entry name" value="HTH-TYPE TRANSCRIPTIONAL ACTIVATOR RHAS-RELATED"/>
    <property type="match status" value="1"/>
</dbReference>
<feature type="domain" description="HTH araC/xylS-type" evidence="4">
    <location>
        <begin position="227"/>
        <end position="328"/>
    </location>
</feature>
<dbReference type="RefSeq" id="WP_086568409.1">
    <property type="nucleotide sequence ID" value="NZ_NGFP01000011.1"/>
</dbReference>
<dbReference type="InterPro" id="IPR018062">
    <property type="entry name" value="HTH_AraC-typ_CS"/>
</dbReference>
<dbReference type="Proteomes" id="UP000194761">
    <property type="component" value="Unassembled WGS sequence"/>
</dbReference>
<keyword evidence="6" id="KW-1185">Reference proteome</keyword>
<evidence type="ECO:0000256" key="2">
    <source>
        <dbReference type="ARBA" id="ARBA00023125"/>
    </source>
</evidence>
<keyword evidence="3" id="KW-0804">Transcription</keyword>
<dbReference type="SUPFAM" id="SSF46689">
    <property type="entry name" value="Homeodomain-like"/>
    <property type="match status" value="1"/>
</dbReference>
<dbReference type="GO" id="GO:0043565">
    <property type="term" value="F:sequence-specific DNA binding"/>
    <property type="evidence" value="ECO:0007669"/>
    <property type="project" value="InterPro"/>
</dbReference>
<dbReference type="InterPro" id="IPR050204">
    <property type="entry name" value="AraC_XylS_family_regulators"/>
</dbReference>
<proteinExistence type="predicted"/>
<sequence length="329" mass="36483">MDEARERVPLGNRRLFGTGDLDEARELVARVFCPHRLELTGEVSRLAARFNSAQLGGVRMNYLDYGTDVRIEPGELESFFLVQIPLAGRSLIRCGGQEIVSTPRLASLPSPSEYLDMRWEAGCPQLIVKFDRTAVEGALEQMLGERLDRPIVFDLGLDMTAGWARAWRAMADLIIGEAEHGDGLAVQPLAIAHLENAMLTSLLTMQPSNYRARLNAPRPPAVPKVVRRAMEFIDGHAHQPLTTDDVARAVAVSGRSLQEGFRRHLGLTPMTYLRDVRLGRVHEELVTGDPARCTVTGVAARWGFLHQGRFAAAYRARYGQAPSHTLRGR</sequence>